<keyword evidence="3" id="KW-1185">Reference proteome</keyword>
<evidence type="ECO:0000313" key="3">
    <source>
        <dbReference type="Proteomes" id="UP001079657"/>
    </source>
</evidence>
<gene>
    <name evidence="2" type="ORF">OXH55_01925</name>
</gene>
<organism evidence="2 3">
    <name type="scientific">Clostridium ganghwense</name>
    <dbReference type="NCBI Taxonomy" id="312089"/>
    <lineage>
        <taxon>Bacteria</taxon>
        <taxon>Bacillati</taxon>
        <taxon>Bacillota</taxon>
        <taxon>Clostridia</taxon>
        <taxon>Eubacteriales</taxon>
        <taxon>Clostridiaceae</taxon>
        <taxon>Clostridium</taxon>
    </lineage>
</organism>
<accession>A0ABT4CN32</accession>
<feature type="region of interest" description="Disordered" evidence="1">
    <location>
        <begin position="1"/>
        <end position="29"/>
    </location>
</feature>
<sequence length="62" mass="7232">MLEKNLITEKEHNELRDKANHSSDINEQKSSKGCISTYDLSEEDFKNLIKLNIELIKKELGR</sequence>
<protein>
    <submittedName>
        <fullName evidence="2">Uncharacterized protein</fullName>
    </submittedName>
</protein>
<evidence type="ECO:0000313" key="2">
    <source>
        <dbReference type="EMBL" id="MCY6369404.1"/>
    </source>
</evidence>
<dbReference type="Proteomes" id="UP001079657">
    <property type="component" value="Unassembled WGS sequence"/>
</dbReference>
<reference evidence="2" key="1">
    <citation type="submission" date="2022-12" db="EMBL/GenBank/DDBJ databases">
        <authorList>
            <person name="Wang J."/>
        </authorList>
    </citation>
    <scope>NUCLEOTIDE SEQUENCE</scope>
    <source>
        <strain evidence="2">HY-42-06</strain>
    </source>
</reference>
<evidence type="ECO:0000256" key="1">
    <source>
        <dbReference type="SAM" id="MobiDB-lite"/>
    </source>
</evidence>
<proteinExistence type="predicted"/>
<dbReference type="EMBL" id="JAPQES010000001">
    <property type="protein sequence ID" value="MCY6369404.1"/>
    <property type="molecule type" value="Genomic_DNA"/>
</dbReference>
<comment type="caution">
    <text evidence="2">The sequence shown here is derived from an EMBL/GenBank/DDBJ whole genome shotgun (WGS) entry which is preliminary data.</text>
</comment>
<name>A0ABT4CN32_9CLOT</name>